<proteinExistence type="predicted"/>
<keyword evidence="2" id="KW-1185">Reference proteome</keyword>
<name>A0A8H7PYI9_9FUNG</name>
<accession>A0A8H7PYI9</accession>
<protein>
    <submittedName>
        <fullName evidence="1">Uncharacterized protein</fullName>
    </submittedName>
</protein>
<evidence type="ECO:0000313" key="1">
    <source>
        <dbReference type="EMBL" id="KAG2181804.1"/>
    </source>
</evidence>
<evidence type="ECO:0000313" key="2">
    <source>
        <dbReference type="Proteomes" id="UP000612746"/>
    </source>
</evidence>
<dbReference type="OrthoDB" id="2382064at2759"/>
<sequence>MAAADHCPSCDADASHRQLDHVNASLIYCSNCGHVLDDTEYQHQFVDYTSRPTLDGQTDALLAKWRNQPRVFHISNGTCIELQRLAPHLQLTSEDLQIGYTYIRRYVDERRPASIGTTAVAVGYLLRRMKMKPMPLRVCASLCQASAHAVGVMYRRILCVIKPVFPQGYWDPYLYLYDAATYNYDILASQNGKRSKSFTMAALINLATEVLSTASKLLYHTGRSSSSFVVSCLLLASDVLNERAVSGPYRKRVLKQLATANLVSVTNLDMRYIELRKLFSGRAEQLPWIAGPGKKCRDPTPFIRDILKLEGVVPPKPLAEGNNSLEPQDAAGENMYENAYGLAESSSVHNKEPSILNHPPAFVKSEETRQRLEHKLKVILGEEPMSLRISDEQDLKTLAFLLENGLSKEELLNTNATERRQLEHTIQYREQFPWSYNANRDLDKATLDDEDLCDEEMNMYLRIKQDTSTNSNSVDG</sequence>
<organism evidence="1 2">
    <name type="scientific">Umbelopsis vinacea</name>
    <dbReference type="NCBI Taxonomy" id="44442"/>
    <lineage>
        <taxon>Eukaryota</taxon>
        <taxon>Fungi</taxon>
        <taxon>Fungi incertae sedis</taxon>
        <taxon>Mucoromycota</taxon>
        <taxon>Mucoromycotina</taxon>
        <taxon>Umbelopsidomycetes</taxon>
        <taxon>Umbelopsidales</taxon>
        <taxon>Umbelopsidaceae</taxon>
        <taxon>Umbelopsis</taxon>
    </lineage>
</organism>
<dbReference type="Proteomes" id="UP000612746">
    <property type="component" value="Unassembled WGS sequence"/>
</dbReference>
<dbReference type="EMBL" id="JAEPRA010000008">
    <property type="protein sequence ID" value="KAG2181804.1"/>
    <property type="molecule type" value="Genomic_DNA"/>
</dbReference>
<dbReference type="AlphaFoldDB" id="A0A8H7PYI9"/>
<reference evidence="1" key="1">
    <citation type="submission" date="2020-12" db="EMBL/GenBank/DDBJ databases">
        <title>Metabolic potential, ecology and presence of endohyphal bacteria is reflected in genomic diversity of Mucoromycotina.</title>
        <authorList>
            <person name="Muszewska A."/>
            <person name="Okrasinska A."/>
            <person name="Steczkiewicz K."/>
            <person name="Drgas O."/>
            <person name="Orlowska M."/>
            <person name="Perlinska-Lenart U."/>
            <person name="Aleksandrzak-Piekarczyk T."/>
            <person name="Szatraj K."/>
            <person name="Zielenkiewicz U."/>
            <person name="Pilsyk S."/>
            <person name="Malc E."/>
            <person name="Mieczkowski P."/>
            <person name="Kruszewska J.S."/>
            <person name="Biernat P."/>
            <person name="Pawlowska J."/>
        </authorList>
    </citation>
    <scope>NUCLEOTIDE SEQUENCE</scope>
    <source>
        <strain evidence="1">WA0000051536</strain>
    </source>
</reference>
<comment type="caution">
    <text evidence="1">The sequence shown here is derived from an EMBL/GenBank/DDBJ whole genome shotgun (WGS) entry which is preliminary data.</text>
</comment>
<gene>
    <name evidence="1" type="ORF">INT44_008619</name>
</gene>